<keyword evidence="2" id="KW-1185">Reference proteome</keyword>
<accession>D2V698</accession>
<reference evidence="1 2" key="1">
    <citation type="journal article" date="2010" name="Cell">
        <title>The genome of Naegleria gruberi illuminates early eukaryotic versatility.</title>
        <authorList>
            <person name="Fritz-Laylin L.K."/>
            <person name="Prochnik S.E."/>
            <person name="Ginger M.L."/>
            <person name="Dacks J.B."/>
            <person name="Carpenter M.L."/>
            <person name="Field M.C."/>
            <person name="Kuo A."/>
            <person name="Paredez A."/>
            <person name="Chapman J."/>
            <person name="Pham J."/>
            <person name="Shu S."/>
            <person name="Neupane R."/>
            <person name="Cipriano M."/>
            <person name="Mancuso J."/>
            <person name="Tu H."/>
            <person name="Salamov A."/>
            <person name="Lindquist E."/>
            <person name="Shapiro H."/>
            <person name="Lucas S."/>
            <person name="Grigoriev I.V."/>
            <person name="Cande W.Z."/>
            <person name="Fulton C."/>
            <person name="Rokhsar D.S."/>
            <person name="Dawson S.C."/>
        </authorList>
    </citation>
    <scope>NUCLEOTIDE SEQUENCE [LARGE SCALE GENOMIC DNA]</scope>
    <source>
        <strain evidence="1 2">NEG-M</strain>
    </source>
</reference>
<dbReference type="EMBL" id="GG738853">
    <property type="protein sequence ID" value="EFC47923.1"/>
    <property type="molecule type" value="Genomic_DNA"/>
</dbReference>
<dbReference type="RefSeq" id="XP_002680667.1">
    <property type="nucleotide sequence ID" value="XM_002680621.1"/>
</dbReference>
<evidence type="ECO:0000313" key="2">
    <source>
        <dbReference type="Proteomes" id="UP000006671"/>
    </source>
</evidence>
<proteinExistence type="predicted"/>
<name>D2V698_NAEGR</name>
<gene>
    <name evidence="1" type="ORF">NAEGRDRAFT_47006</name>
</gene>
<protein>
    <submittedName>
        <fullName evidence="1">Predicted protein</fullName>
    </submittedName>
</protein>
<dbReference type="AlphaFoldDB" id="D2V698"/>
<dbReference type="InParanoid" id="D2V698"/>
<dbReference type="KEGG" id="ngr:NAEGRDRAFT_47006"/>
<evidence type="ECO:0000313" key="1">
    <source>
        <dbReference type="EMBL" id="EFC47923.1"/>
    </source>
</evidence>
<dbReference type="GeneID" id="8849464"/>
<dbReference type="VEuPathDB" id="AmoebaDB:NAEGRDRAFT_47006"/>
<sequence>MYHPPTITSPPQLEAEPTEELKRKYKYSLFDDNSSSKRAKPNYYNSFKHLSHSEVLKLVSEDLLLSLDQDEIDVLKKEKVNDKIPLNALCGSHLILAIEQYKTAIESKKTPEEAKRLMVEDLMEDDKIPSKDIARTIANWLIEMETLKTNIVSDSLKLPKEFDDSPFDWFESLVKVNLKECFLNNVDKSYTPEEGTIQGFYNRETFAHDVEELVRHDLNIFHTNKTKPIERKGYFKYGILSNGTGSGKSRACKEIRNIVLTMNMDSEHKYRKLHCNLSLDTGNTLTSDEINGYSKQETEGKMFGLRILARLMGCPVSYLVELLNPYFKTLYYTTNFFTLQNITRKLEQFINNDEILLMTISLDEVQFLYQMFGTIKDDSTLTPWQRPLYAIGYYMVNTDTVNLNLSRVCLIPILSGLDHISDLRFDETEFGYQELTLPPLCPSQLGTILKEYLSNSYFKCSTTMINMMSITNNVTIRRMGVLLFEALIIPEVLNLTLRGIASFLTKVTFQEWKNQSDVLFPELKKNIDKVIKGYLVKQESFNDPSVQSELLPRLLCGLNVSLTREEKDLFLKGLIYKTPTGRLYIAPRYFRQLVKKDPYISSKILKEQEIHPRDFERIDLKCICYRIGILRQLTKPLITIKELFPSCKTGDDSNKLFELDENEYKIVSHVTFISKDKENNIVKIDSSKCMNNPSEIYSYTSDTHPCVDAHFWLNICKPKESLFLIHYKNYSLESNLSIVQWLDKNQFSDVALKEFENVEVYFVMITTTRIHDEEMKKLEQHKHYDKVILISHQDVASEEYFPCNLLPYYKGFLFQNVSKLATTPPFKNINALEN</sequence>
<dbReference type="Proteomes" id="UP000006671">
    <property type="component" value="Unassembled WGS sequence"/>
</dbReference>
<organism evidence="2">
    <name type="scientific">Naegleria gruberi</name>
    <name type="common">Amoeba</name>
    <dbReference type="NCBI Taxonomy" id="5762"/>
    <lineage>
        <taxon>Eukaryota</taxon>
        <taxon>Discoba</taxon>
        <taxon>Heterolobosea</taxon>
        <taxon>Tetramitia</taxon>
        <taxon>Eutetramitia</taxon>
        <taxon>Vahlkampfiidae</taxon>
        <taxon>Naegleria</taxon>
    </lineage>
</organism>